<dbReference type="Proteomes" id="UP000664096">
    <property type="component" value="Unassembled WGS sequence"/>
</dbReference>
<name>A0A939EBX9_9HYPH</name>
<dbReference type="EMBL" id="JAEKJZ010000001">
    <property type="protein sequence ID" value="MBN9669070.1"/>
    <property type="molecule type" value="Genomic_DNA"/>
</dbReference>
<protein>
    <submittedName>
        <fullName evidence="1">Uncharacterized protein</fullName>
    </submittedName>
</protein>
<reference evidence="1" key="1">
    <citation type="submission" date="2020-12" db="EMBL/GenBank/DDBJ databases">
        <title>Oil enriched cultivation method for isolating marine PHA-producing bacteria.</title>
        <authorList>
            <person name="Zheng W."/>
            <person name="Yu S."/>
            <person name="Huang Y."/>
        </authorList>
    </citation>
    <scope>NUCLEOTIDE SEQUENCE</scope>
    <source>
        <strain evidence="1">SY-2-12</strain>
    </source>
</reference>
<proteinExistence type="predicted"/>
<sequence length="168" mass="17956">MAVPLSAPAQTVAETGLSEEFSKALAAYDRAWETAGLGFATATLTEKASSGYGEYVPRETAAYTDGETLSIYAEPVGYGFAENDGLYSYKLTASYKLLNLSGQVLAEQDNFAEFTGSGRSKMRELSAALTFEFSGLHAGDYRLETSFTDEITGKSAGFTLPFTVSNPN</sequence>
<dbReference type="AlphaFoldDB" id="A0A939EBX9"/>
<evidence type="ECO:0000313" key="1">
    <source>
        <dbReference type="EMBL" id="MBN9669070.1"/>
    </source>
</evidence>
<evidence type="ECO:0000313" key="2">
    <source>
        <dbReference type="Proteomes" id="UP000664096"/>
    </source>
</evidence>
<accession>A0A939EBX9</accession>
<comment type="caution">
    <text evidence="1">The sequence shown here is derived from an EMBL/GenBank/DDBJ whole genome shotgun (WGS) entry which is preliminary data.</text>
</comment>
<organism evidence="1 2">
    <name type="scientific">Roseibium aggregatum</name>
    <dbReference type="NCBI Taxonomy" id="187304"/>
    <lineage>
        <taxon>Bacteria</taxon>
        <taxon>Pseudomonadati</taxon>
        <taxon>Pseudomonadota</taxon>
        <taxon>Alphaproteobacteria</taxon>
        <taxon>Hyphomicrobiales</taxon>
        <taxon>Stappiaceae</taxon>
        <taxon>Roseibium</taxon>
    </lineage>
</organism>
<dbReference type="RefSeq" id="WP_207138652.1">
    <property type="nucleotide sequence ID" value="NZ_JAEKJZ010000001.1"/>
</dbReference>
<gene>
    <name evidence="1" type="ORF">JF539_01895</name>
</gene>